<sequence length="433" mass="46388">MKPLLFSAAALAAACFLLPGARCLAASPQITGAEAVAEGAGDGEHVSRVVLSYDAPIDAASVTPDDYEVTGRTITRAYPVEGQDPASAAPKTGSYVVLELAPLPLVDSSVDTHPEDGPIAQRNAMGHMGPTLGSHGNPQPLPVMEAQVAQVGLVKTTAGLLCAPSASQKTTSVRELVVEDFQQAIFQDPAQGGAALAYNLYIPKNYNPEKRYPLVLFMHDAGAVSSDVKTTLVQGLGAITFASPPEWQAEHPCFVLAPQYDTIIVNDLYQHGPELERTMHLVKALTQQYAIDTDRIYNTGQSMGGMTSIEMDTAYPDVFAGSYLVACKWAESSASALARQHLWIVSSEGDAGAMPSMRAILKDIEASGVTVRRQTISADRPEADINRDAASLITPTCSIYQTIYEGGSHRSTWQHAYRMTPALAWLFTQKRTH</sequence>
<keyword evidence="5" id="KW-1185">Reference proteome</keyword>
<comment type="caution">
    <text evidence="4">The sequence shown here is derived from an EMBL/GenBank/DDBJ whole genome shotgun (WGS) entry which is preliminary data.</text>
</comment>
<proteinExistence type="predicted"/>
<dbReference type="PROSITE" id="PS51257">
    <property type="entry name" value="PROKAR_LIPOPROTEIN"/>
    <property type="match status" value="1"/>
</dbReference>
<feature type="signal peptide" evidence="2">
    <location>
        <begin position="1"/>
        <end position="25"/>
    </location>
</feature>
<dbReference type="InterPro" id="IPR041172">
    <property type="entry name" value="EstA_Ig-like_N"/>
</dbReference>
<reference evidence="4 5" key="1">
    <citation type="submission" date="2019-08" db="EMBL/GenBank/DDBJ databases">
        <title>In-depth cultivation of the pig gut microbiome towards novel bacterial diversity and tailored functional studies.</title>
        <authorList>
            <person name="Wylensek D."/>
            <person name="Hitch T.C.A."/>
            <person name="Clavel T."/>
        </authorList>
    </citation>
    <scope>NUCLEOTIDE SEQUENCE [LARGE SCALE GENOMIC DNA]</scope>
    <source>
        <strain evidence="5">WCA-380-WT-3B3</strain>
    </source>
</reference>
<keyword evidence="1 2" id="KW-0732">Signal</keyword>
<accession>A0A6I2UQ92</accession>
<protein>
    <recommendedName>
        <fullName evidence="3">Esterase Ig-like N-terminal domain-containing protein</fullName>
    </recommendedName>
</protein>
<dbReference type="EMBL" id="VUNL01000003">
    <property type="protein sequence ID" value="MSV24353.1"/>
    <property type="molecule type" value="Genomic_DNA"/>
</dbReference>
<dbReference type="Proteomes" id="UP000430222">
    <property type="component" value="Unassembled WGS sequence"/>
</dbReference>
<dbReference type="InterPro" id="IPR050955">
    <property type="entry name" value="Plant_Biomass_Hydrol_Est"/>
</dbReference>
<evidence type="ECO:0000313" key="4">
    <source>
        <dbReference type="EMBL" id="MSV24353.1"/>
    </source>
</evidence>
<organism evidence="4 5">
    <name type="scientific">Selenomonas montiformis</name>
    <dbReference type="NCBI Taxonomy" id="2652285"/>
    <lineage>
        <taxon>Bacteria</taxon>
        <taxon>Bacillati</taxon>
        <taxon>Bacillota</taxon>
        <taxon>Negativicutes</taxon>
        <taxon>Selenomonadales</taxon>
        <taxon>Selenomonadaceae</taxon>
        <taxon>Selenomonas</taxon>
    </lineage>
</organism>
<evidence type="ECO:0000256" key="2">
    <source>
        <dbReference type="SAM" id="SignalP"/>
    </source>
</evidence>
<dbReference type="Pfam" id="PF18435">
    <property type="entry name" value="EstA_Ig_like"/>
    <property type="match status" value="1"/>
</dbReference>
<dbReference type="PANTHER" id="PTHR43037:SF1">
    <property type="entry name" value="BLL1128 PROTEIN"/>
    <property type="match status" value="1"/>
</dbReference>
<name>A0A6I2UQ92_9FIRM</name>
<evidence type="ECO:0000313" key="5">
    <source>
        <dbReference type="Proteomes" id="UP000430222"/>
    </source>
</evidence>
<dbReference type="Gene3D" id="3.40.50.1820">
    <property type="entry name" value="alpha/beta hydrolase"/>
    <property type="match status" value="1"/>
</dbReference>
<feature type="domain" description="Esterase Ig-like N-terminal" evidence="3">
    <location>
        <begin position="33"/>
        <end position="159"/>
    </location>
</feature>
<dbReference type="PANTHER" id="PTHR43037">
    <property type="entry name" value="UNNAMED PRODUCT-RELATED"/>
    <property type="match status" value="1"/>
</dbReference>
<gene>
    <name evidence="4" type="ORF">FYJ78_03965</name>
</gene>
<evidence type="ECO:0000259" key="3">
    <source>
        <dbReference type="Pfam" id="PF18435"/>
    </source>
</evidence>
<dbReference type="InterPro" id="IPR029058">
    <property type="entry name" value="AB_hydrolase_fold"/>
</dbReference>
<dbReference type="SUPFAM" id="SSF53474">
    <property type="entry name" value="alpha/beta-Hydrolases"/>
    <property type="match status" value="1"/>
</dbReference>
<dbReference type="RefSeq" id="WP_154620122.1">
    <property type="nucleotide sequence ID" value="NZ_VUNL01000003.1"/>
</dbReference>
<dbReference type="AlphaFoldDB" id="A0A6I2UQ92"/>
<feature type="chain" id="PRO_5026293795" description="Esterase Ig-like N-terminal domain-containing protein" evidence="2">
    <location>
        <begin position="26"/>
        <end position="433"/>
    </location>
</feature>
<dbReference type="Gene3D" id="2.60.40.2180">
    <property type="match status" value="1"/>
</dbReference>
<evidence type="ECO:0000256" key="1">
    <source>
        <dbReference type="ARBA" id="ARBA00022729"/>
    </source>
</evidence>